<dbReference type="InterPro" id="IPR036388">
    <property type="entry name" value="WH-like_DNA-bd_sf"/>
</dbReference>
<dbReference type="CDD" id="cd17574">
    <property type="entry name" value="REC_OmpR"/>
    <property type="match status" value="1"/>
</dbReference>
<dbReference type="Pfam" id="PF00486">
    <property type="entry name" value="Trans_reg_C"/>
    <property type="match status" value="1"/>
</dbReference>
<evidence type="ECO:0000313" key="11">
    <source>
        <dbReference type="EMBL" id="POQ98803.1"/>
    </source>
</evidence>
<feature type="region of interest" description="Disordered" evidence="8">
    <location>
        <begin position="126"/>
        <end position="149"/>
    </location>
</feature>
<evidence type="ECO:0000256" key="4">
    <source>
        <dbReference type="ARBA" id="ARBA00023125"/>
    </source>
</evidence>
<evidence type="ECO:0000259" key="9">
    <source>
        <dbReference type="PROSITE" id="PS50110"/>
    </source>
</evidence>
<evidence type="ECO:0008006" key="13">
    <source>
        <dbReference type="Google" id="ProtNLM"/>
    </source>
</evidence>
<dbReference type="Gene3D" id="6.10.250.690">
    <property type="match status" value="1"/>
</dbReference>
<dbReference type="PANTHER" id="PTHR48111:SF1">
    <property type="entry name" value="TWO-COMPONENT RESPONSE REGULATOR ORR33"/>
    <property type="match status" value="1"/>
</dbReference>
<dbReference type="Proteomes" id="UP000237350">
    <property type="component" value="Unassembled WGS sequence"/>
</dbReference>
<feature type="DNA-binding region" description="OmpR/PhoB-type" evidence="7">
    <location>
        <begin position="154"/>
        <end position="252"/>
    </location>
</feature>
<dbReference type="GO" id="GO:0000976">
    <property type="term" value="F:transcription cis-regulatory region binding"/>
    <property type="evidence" value="ECO:0007669"/>
    <property type="project" value="TreeGrafter"/>
</dbReference>
<dbReference type="SUPFAM" id="SSF52172">
    <property type="entry name" value="CheY-like"/>
    <property type="match status" value="1"/>
</dbReference>
<keyword evidence="12" id="KW-1185">Reference proteome</keyword>
<dbReference type="PROSITE" id="PS51755">
    <property type="entry name" value="OMPR_PHOB"/>
    <property type="match status" value="1"/>
</dbReference>
<feature type="domain" description="OmpR/PhoB-type" evidence="10">
    <location>
        <begin position="154"/>
        <end position="252"/>
    </location>
</feature>
<dbReference type="SMART" id="SM00862">
    <property type="entry name" value="Trans_reg_C"/>
    <property type="match status" value="1"/>
</dbReference>
<dbReference type="AlphaFoldDB" id="A0A2S4JH18"/>
<feature type="compositionally biased region" description="Basic and acidic residues" evidence="8">
    <location>
        <begin position="137"/>
        <end position="149"/>
    </location>
</feature>
<dbReference type="InterPro" id="IPR016032">
    <property type="entry name" value="Sig_transdc_resp-reg_C-effctor"/>
</dbReference>
<evidence type="ECO:0000256" key="5">
    <source>
        <dbReference type="ARBA" id="ARBA00023163"/>
    </source>
</evidence>
<dbReference type="Gene3D" id="3.40.50.2300">
    <property type="match status" value="1"/>
</dbReference>
<keyword evidence="2" id="KW-0902">Two-component regulatory system</keyword>
<dbReference type="InterPro" id="IPR001867">
    <property type="entry name" value="OmpR/PhoB-type_DNA-bd"/>
</dbReference>
<evidence type="ECO:0000256" key="2">
    <source>
        <dbReference type="ARBA" id="ARBA00023012"/>
    </source>
</evidence>
<dbReference type="SUPFAM" id="SSF46894">
    <property type="entry name" value="C-terminal effector domain of the bipartite response regulators"/>
    <property type="match status" value="1"/>
</dbReference>
<keyword evidence="5" id="KW-0804">Transcription</keyword>
<evidence type="ECO:0000256" key="7">
    <source>
        <dbReference type="PROSITE-ProRule" id="PRU01091"/>
    </source>
</evidence>
<dbReference type="GO" id="GO:0005829">
    <property type="term" value="C:cytosol"/>
    <property type="evidence" value="ECO:0007669"/>
    <property type="project" value="TreeGrafter"/>
</dbReference>
<evidence type="ECO:0000256" key="6">
    <source>
        <dbReference type="PROSITE-ProRule" id="PRU00169"/>
    </source>
</evidence>
<evidence type="ECO:0000256" key="1">
    <source>
        <dbReference type="ARBA" id="ARBA00022553"/>
    </source>
</evidence>
<evidence type="ECO:0000256" key="3">
    <source>
        <dbReference type="ARBA" id="ARBA00023015"/>
    </source>
</evidence>
<proteinExistence type="predicted"/>
<comment type="caution">
    <text evidence="11">The sequence shown here is derived from an EMBL/GenBank/DDBJ whole genome shotgun (WGS) entry which is preliminary data.</text>
</comment>
<reference evidence="12" key="1">
    <citation type="submission" date="2015-12" db="EMBL/GenBank/DDBJ databases">
        <authorList>
            <person name="Lodha T.D."/>
            <person name="Chintalapati S."/>
            <person name="Chintalapati V.R."/>
            <person name="Sravanthi T."/>
        </authorList>
    </citation>
    <scope>NUCLEOTIDE SEQUENCE [LARGE SCALE GENOMIC DNA]</scope>
    <source>
        <strain evidence="12">JC133</strain>
    </source>
</reference>
<evidence type="ECO:0000256" key="8">
    <source>
        <dbReference type="SAM" id="MobiDB-lite"/>
    </source>
</evidence>
<dbReference type="CDD" id="cd00383">
    <property type="entry name" value="trans_reg_C"/>
    <property type="match status" value="1"/>
</dbReference>
<evidence type="ECO:0000259" key="10">
    <source>
        <dbReference type="PROSITE" id="PS51755"/>
    </source>
</evidence>
<dbReference type="Gene3D" id="1.10.10.10">
    <property type="entry name" value="Winged helix-like DNA-binding domain superfamily/Winged helix DNA-binding domain"/>
    <property type="match status" value="1"/>
</dbReference>
<sequence>MTGSILIVEDDTDIGQLMRAYLHQEGFSTEIAETGEAALQALAAQPWDLILLDINLPGIDGFEVLQELRRNRDTPVIIITARKEDLDVVFGLGAGADEYVTKPFSPRVLVARVRALLRRVQVEQRGSAIPPGEETGEEARDKTGQEKDLPSAEAEIIRLGPVSVHLETWQVLKGDREISLAPREFALLRYLIQCKGKPAGPKEIYQAVWGNEYGDLSSVAVHIQRLRRKIEENPADPQYILTRHGYGYVLAGGPPPPEGESP</sequence>
<gene>
    <name evidence="11" type="ORF">AU468_12245</name>
</gene>
<accession>A0A2S4JH18</accession>
<keyword evidence="3" id="KW-0805">Transcription regulation</keyword>
<keyword evidence="4 7" id="KW-0238">DNA-binding</keyword>
<dbReference type="FunFam" id="3.40.50.2300:FF:000001">
    <property type="entry name" value="DNA-binding response regulator PhoB"/>
    <property type="match status" value="1"/>
</dbReference>
<dbReference type="GO" id="GO:0032993">
    <property type="term" value="C:protein-DNA complex"/>
    <property type="evidence" value="ECO:0007669"/>
    <property type="project" value="TreeGrafter"/>
</dbReference>
<dbReference type="SMART" id="SM00448">
    <property type="entry name" value="REC"/>
    <property type="match status" value="1"/>
</dbReference>
<dbReference type="GO" id="GO:0000156">
    <property type="term" value="F:phosphorelay response regulator activity"/>
    <property type="evidence" value="ECO:0007669"/>
    <property type="project" value="TreeGrafter"/>
</dbReference>
<dbReference type="EMBL" id="LPWH01000117">
    <property type="protein sequence ID" value="POQ98803.1"/>
    <property type="molecule type" value="Genomic_DNA"/>
</dbReference>
<dbReference type="GO" id="GO:0006355">
    <property type="term" value="P:regulation of DNA-templated transcription"/>
    <property type="evidence" value="ECO:0007669"/>
    <property type="project" value="InterPro"/>
</dbReference>
<feature type="modified residue" description="4-aspartylphosphate" evidence="6">
    <location>
        <position position="53"/>
    </location>
</feature>
<protein>
    <recommendedName>
        <fullName evidence="13">Two-component system response regulator</fullName>
    </recommendedName>
</protein>
<feature type="domain" description="Response regulatory" evidence="9">
    <location>
        <begin position="4"/>
        <end position="117"/>
    </location>
</feature>
<name>A0A2S4JH18_9SPIO</name>
<dbReference type="PROSITE" id="PS50110">
    <property type="entry name" value="RESPONSE_REGULATORY"/>
    <property type="match status" value="1"/>
</dbReference>
<dbReference type="InterPro" id="IPR039420">
    <property type="entry name" value="WalR-like"/>
</dbReference>
<dbReference type="InterPro" id="IPR001789">
    <property type="entry name" value="Sig_transdc_resp-reg_receiver"/>
</dbReference>
<dbReference type="OrthoDB" id="341603at2"/>
<dbReference type="Pfam" id="PF00072">
    <property type="entry name" value="Response_reg"/>
    <property type="match status" value="1"/>
</dbReference>
<evidence type="ECO:0000313" key="12">
    <source>
        <dbReference type="Proteomes" id="UP000237350"/>
    </source>
</evidence>
<organism evidence="11 12">
    <name type="scientific">Alkalispirochaeta sphaeroplastigenens</name>
    <dbReference type="NCBI Taxonomy" id="1187066"/>
    <lineage>
        <taxon>Bacteria</taxon>
        <taxon>Pseudomonadati</taxon>
        <taxon>Spirochaetota</taxon>
        <taxon>Spirochaetia</taxon>
        <taxon>Spirochaetales</taxon>
        <taxon>Spirochaetaceae</taxon>
        <taxon>Alkalispirochaeta</taxon>
    </lineage>
</organism>
<dbReference type="InterPro" id="IPR011006">
    <property type="entry name" value="CheY-like_superfamily"/>
</dbReference>
<keyword evidence="1 6" id="KW-0597">Phosphoprotein</keyword>
<dbReference type="PANTHER" id="PTHR48111">
    <property type="entry name" value="REGULATOR OF RPOS"/>
    <property type="match status" value="1"/>
</dbReference>